<evidence type="ECO:0000313" key="1">
    <source>
        <dbReference type="EMBL" id="NDY93793.1"/>
    </source>
</evidence>
<gene>
    <name evidence="1" type="ORF">G3A44_21620</name>
</gene>
<accession>A0A7C9PJX8</accession>
<dbReference type="AlphaFoldDB" id="A0A7C9PJX8"/>
<name>A0A7C9PJX8_9BURK</name>
<evidence type="ECO:0000313" key="2">
    <source>
        <dbReference type="Proteomes" id="UP000484255"/>
    </source>
</evidence>
<proteinExistence type="predicted"/>
<sequence>MSIENLASHFLKSGDVSPALEERLRSPADRLAIYKLAAGREQRDFRLLLLRLFNEEIAFREALWEGAATDDGTCSEGIFHCAFLIHCCGVPSDTEVLWEAQYLNQDVGELDGEYFVGAGVAETLAHLREIDDQTCAAIAEYIVTWSRHTSPDSLSEWQNGRRQWILES</sequence>
<comment type="caution">
    <text evidence="1">The sequence shown here is derived from an EMBL/GenBank/DDBJ whole genome shotgun (WGS) entry which is preliminary data.</text>
</comment>
<protein>
    <submittedName>
        <fullName evidence="1">Uncharacterized protein</fullName>
    </submittedName>
</protein>
<keyword evidence="2" id="KW-1185">Reference proteome</keyword>
<organism evidence="1 2">
    <name type="scientific">Ideonella livida</name>
    <dbReference type="NCBI Taxonomy" id="2707176"/>
    <lineage>
        <taxon>Bacteria</taxon>
        <taxon>Pseudomonadati</taxon>
        <taxon>Pseudomonadota</taxon>
        <taxon>Betaproteobacteria</taxon>
        <taxon>Burkholderiales</taxon>
        <taxon>Sphaerotilaceae</taxon>
        <taxon>Ideonella</taxon>
    </lineage>
</organism>
<dbReference type="Proteomes" id="UP000484255">
    <property type="component" value="Unassembled WGS sequence"/>
</dbReference>
<dbReference type="RefSeq" id="WP_163459821.1">
    <property type="nucleotide sequence ID" value="NZ_JAAGOH010000048.1"/>
</dbReference>
<reference evidence="1 2" key="1">
    <citation type="submission" date="2020-02" db="EMBL/GenBank/DDBJ databases">
        <title>Ideonella bacterium strain TBM-1.</title>
        <authorList>
            <person name="Chen W.-M."/>
        </authorList>
    </citation>
    <scope>NUCLEOTIDE SEQUENCE [LARGE SCALE GENOMIC DNA]</scope>
    <source>
        <strain evidence="1 2">TBM-1</strain>
    </source>
</reference>
<dbReference type="EMBL" id="JAAGOH010000048">
    <property type="protein sequence ID" value="NDY93793.1"/>
    <property type="molecule type" value="Genomic_DNA"/>
</dbReference>